<organism evidence="3 4">
    <name type="scientific">Sinocyclocheilus rhinocerous</name>
    <dbReference type="NCBI Taxonomy" id="307959"/>
    <lineage>
        <taxon>Eukaryota</taxon>
        <taxon>Metazoa</taxon>
        <taxon>Chordata</taxon>
        <taxon>Craniata</taxon>
        <taxon>Vertebrata</taxon>
        <taxon>Euteleostomi</taxon>
        <taxon>Actinopterygii</taxon>
        <taxon>Neopterygii</taxon>
        <taxon>Teleostei</taxon>
        <taxon>Ostariophysi</taxon>
        <taxon>Cypriniformes</taxon>
        <taxon>Cyprinidae</taxon>
        <taxon>Cyprininae</taxon>
        <taxon>Sinocyclocheilus</taxon>
    </lineage>
</organism>
<dbReference type="InterPro" id="IPR012337">
    <property type="entry name" value="RNaseH-like_sf"/>
</dbReference>
<proteinExistence type="predicted"/>
<dbReference type="GO" id="GO:0015074">
    <property type="term" value="P:DNA integration"/>
    <property type="evidence" value="ECO:0007669"/>
    <property type="project" value="InterPro"/>
</dbReference>
<feature type="compositionally biased region" description="Polar residues" evidence="1">
    <location>
        <begin position="292"/>
        <end position="303"/>
    </location>
</feature>
<dbReference type="InterPro" id="IPR001584">
    <property type="entry name" value="Integrase_cat-core"/>
</dbReference>
<dbReference type="PANTHER" id="PTHR37984:SF15">
    <property type="entry name" value="INTEGRASE CATALYTIC DOMAIN-CONTAINING PROTEIN"/>
    <property type="match status" value="1"/>
</dbReference>
<dbReference type="Ensembl" id="ENSSRHT00000076463.1">
    <property type="protein sequence ID" value="ENSSRHP00000074433.1"/>
    <property type="gene ID" value="ENSSRHG00000036962.1"/>
</dbReference>
<sequence length="403" mass="45525">MYDLSVCVYGCKMIIPVHRSVDVLVATDHFTKLAYAFPCKNQSAKQVAHHLWNGLFCVYGFPRRVHSDQGPSFESKLMKELLYMAGIKKSHTTPYHPMGNGITERFNRTLGNMIRSLPPQSKAKWPQSLQMLTFCYNCTVHETTGFAPFYLMFGRVPRLPIDVMFQHVLRDDTVVKYSDYVSRLKSDFGEAAKIAQKHSSTEQARHAKIYNRKVKGSPLTVGDRVLLANRGERGKRKIADKWESNLYEVMSVRSPINVYRIRDTETGREKTVHRNLLLPVNFLYKDDGTALPSQSHSIDSTSDLPDHPDSDTRTAHWVMQSDQPNCPENDTDSEALSEVQYSLDVQKSNSKADSVTCDSSVSTEQASDIPHLLDDGLPPGDELDQMSKQHSLVTPVFPSPQVD</sequence>
<evidence type="ECO:0000313" key="4">
    <source>
        <dbReference type="Proteomes" id="UP000472270"/>
    </source>
</evidence>
<reference evidence="3" key="2">
    <citation type="submission" date="2025-09" db="UniProtKB">
        <authorList>
            <consortium name="Ensembl"/>
        </authorList>
    </citation>
    <scope>IDENTIFICATION</scope>
</reference>
<dbReference type="PANTHER" id="PTHR37984">
    <property type="entry name" value="PROTEIN CBG26694"/>
    <property type="match status" value="1"/>
</dbReference>
<feature type="region of interest" description="Disordered" evidence="1">
    <location>
        <begin position="345"/>
        <end position="403"/>
    </location>
</feature>
<name>A0A673LBC0_9TELE</name>
<dbReference type="GO" id="GO:0003676">
    <property type="term" value="F:nucleic acid binding"/>
    <property type="evidence" value="ECO:0007669"/>
    <property type="project" value="InterPro"/>
</dbReference>
<evidence type="ECO:0000256" key="1">
    <source>
        <dbReference type="SAM" id="MobiDB-lite"/>
    </source>
</evidence>
<dbReference type="AlphaFoldDB" id="A0A673LBC0"/>
<dbReference type="Gene3D" id="3.30.420.10">
    <property type="entry name" value="Ribonuclease H-like superfamily/Ribonuclease H"/>
    <property type="match status" value="1"/>
</dbReference>
<feature type="compositionally biased region" description="Polar residues" evidence="1">
    <location>
        <begin position="345"/>
        <end position="366"/>
    </location>
</feature>
<dbReference type="InterPro" id="IPR050951">
    <property type="entry name" value="Retrovirus_Pol_polyprotein"/>
</dbReference>
<dbReference type="SUPFAM" id="SSF53098">
    <property type="entry name" value="Ribonuclease H-like"/>
    <property type="match status" value="1"/>
</dbReference>
<dbReference type="Pfam" id="PF00665">
    <property type="entry name" value="rve"/>
    <property type="match status" value="1"/>
</dbReference>
<dbReference type="PROSITE" id="PS50994">
    <property type="entry name" value="INTEGRASE"/>
    <property type="match status" value="1"/>
</dbReference>
<protein>
    <recommendedName>
        <fullName evidence="2">Integrase catalytic domain-containing protein</fullName>
    </recommendedName>
</protein>
<evidence type="ECO:0000313" key="3">
    <source>
        <dbReference type="Ensembl" id="ENSSRHP00000074433.1"/>
    </source>
</evidence>
<keyword evidence="4" id="KW-1185">Reference proteome</keyword>
<dbReference type="FunFam" id="3.30.420.10:FF:000032">
    <property type="entry name" value="Retrovirus-related Pol polyprotein from transposon 297-like Protein"/>
    <property type="match status" value="1"/>
</dbReference>
<dbReference type="Proteomes" id="UP000472270">
    <property type="component" value="Unassembled WGS sequence"/>
</dbReference>
<feature type="domain" description="Integrase catalytic" evidence="2">
    <location>
        <begin position="1"/>
        <end position="156"/>
    </location>
</feature>
<dbReference type="InterPro" id="IPR036397">
    <property type="entry name" value="RNaseH_sf"/>
</dbReference>
<feature type="region of interest" description="Disordered" evidence="1">
    <location>
        <begin position="292"/>
        <end position="312"/>
    </location>
</feature>
<evidence type="ECO:0000259" key="2">
    <source>
        <dbReference type="PROSITE" id="PS50994"/>
    </source>
</evidence>
<reference evidence="3" key="1">
    <citation type="submission" date="2025-08" db="UniProtKB">
        <authorList>
            <consortium name="Ensembl"/>
        </authorList>
    </citation>
    <scope>IDENTIFICATION</scope>
</reference>
<accession>A0A673LBC0</accession>